<protein>
    <submittedName>
        <fullName evidence="2">Uncharacterized protein</fullName>
    </submittedName>
</protein>
<reference evidence="2" key="1">
    <citation type="submission" date="2023-03" db="EMBL/GenBank/DDBJ databases">
        <title>Massive genome expansion in bonnet fungi (Mycena s.s.) driven by repeated elements and novel gene families across ecological guilds.</title>
        <authorList>
            <consortium name="Lawrence Berkeley National Laboratory"/>
            <person name="Harder C.B."/>
            <person name="Miyauchi S."/>
            <person name="Viragh M."/>
            <person name="Kuo A."/>
            <person name="Thoen E."/>
            <person name="Andreopoulos B."/>
            <person name="Lu D."/>
            <person name="Skrede I."/>
            <person name="Drula E."/>
            <person name="Henrissat B."/>
            <person name="Morin E."/>
            <person name="Kohler A."/>
            <person name="Barry K."/>
            <person name="LaButti K."/>
            <person name="Morin E."/>
            <person name="Salamov A."/>
            <person name="Lipzen A."/>
            <person name="Mereny Z."/>
            <person name="Hegedus B."/>
            <person name="Baldrian P."/>
            <person name="Stursova M."/>
            <person name="Weitz H."/>
            <person name="Taylor A."/>
            <person name="Grigoriev I.V."/>
            <person name="Nagy L.G."/>
            <person name="Martin F."/>
            <person name="Kauserud H."/>
        </authorList>
    </citation>
    <scope>NUCLEOTIDE SEQUENCE</scope>
    <source>
        <strain evidence="2">CBHHK067</strain>
    </source>
</reference>
<evidence type="ECO:0000313" key="3">
    <source>
        <dbReference type="Proteomes" id="UP001221757"/>
    </source>
</evidence>
<name>A0AAD7G5G3_MYCRO</name>
<sequence>MSSLKERPYTADDLTDLNKAALSDIIRNQIAKWPESSFNPSKITKAQLIDGILTNGFSINVETLSIQSQDSPSAHPNIPESDRDSAHPESPPPPQFRSLDLLIEDLRVQPANTFIQTILLESAGDSELGEWLIDGSALLQALQSFPSALDGPVKLASEDPSDPAWKRYFVKISGPEKLKDASTTPAQLKITGGSRLRIFVERSEGQIGKAVKKASIETALFMAATSLAEAEKMVKLVAKFGEG</sequence>
<dbReference type="AlphaFoldDB" id="A0AAD7G5G3"/>
<keyword evidence="3" id="KW-1185">Reference proteome</keyword>
<feature type="region of interest" description="Disordered" evidence="1">
    <location>
        <begin position="67"/>
        <end position="97"/>
    </location>
</feature>
<gene>
    <name evidence="2" type="ORF">B0H17DRAFT_1210062</name>
</gene>
<evidence type="ECO:0000313" key="2">
    <source>
        <dbReference type="EMBL" id="KAJ7668208.1"/>
    </source>
</evidence>
<accession>A0AAD7G5G3</accession>
<comment type="caution">
    <text evidence="2">The sequence shown here is derived from an EMBL/GenBank/DDBJ whole genome shotgun (WGS) entry which is preliminary data.</text>
</comment>
<dbReference type="EMBL" id="JARKIE010000196">
    <property type="protein sequence ID" value="KAJ7668208.1"/>
    <property type="molecule type" value="Genomic_DNA"/>
</dbReference>
<dbReference type="Proteomes" id="UP001221757">
    <property type="component" value="Unassembled WGS sequence"/>
</dbReference>
<proteinExistence type="predicted"/>
<evidence type="ECO:0000256" key="1">
    <source>
        <dbReference type="SAM" id="MobiDB-lite"/>
    </source>
</evidence>
<organism evidence="2 3">
    <name type="scientific">Mycena rosella</name>
    <name type="common">Pink bonnet</name>
    <name type="synonym">Agaricus rosellus</name>
    <dbReference type="NCBI Taxonomy" id="1033263"/>
    <lineage>
        <taxon>Eukaryota</taxon>
        <taxon>Fungi</taxon>
        <taxon>Dikarya</taxon>
        <taxon>Basidiomycota</taxon>
        <taxon>Agaricomycotina</taxon>
        <taxon>Agaricomycetes</taxon>
        <taxon>Agaricomycetidae</taxon>
        <taxon>Agaricales</taxon>
        <taxon>Marasmiineae</taxon>
        <taxon>Mycenaceae</taxon>
        <taxon>Mycena</taxon>
    </lineage>
</organism>